<gene>
    <name evidence="5" type="ORF">ASPZODRAFT_143660</name>
</gene>
<dbReference type="Pfam" id="PF01142">
    <property type="entry name" value="TruD"/>
    <property type="match status" value="1"/>
</dbReference>
<dbReference type="InterPro" id="IPR020103">
    <property type="entry name" value="PsdUridine_synth_cat_dom_sf"/>
</dbReference>
<evidence type="ECO:0000313" key="6">
    <source>
        <dbReference type="Proteomes" id="UP000184188"/>
    </source>
</evidence>
<dbReference type="GeneID" id="34611395"/>
<dbReference type="GO" id="GO:0009982">
    <property type="term" value="F:pseudouridine synthase activity"/>
    <property type="evidence" value="ECO:0007669"/>
    <property type="project" value="InterPro"/>
</dbReference>
<dbReference type="InterPro" id="IPR001656">
    <property type="entry name" value="PsdUridine_synth_TruD"/>
</dbReference>
<evidence type="ECO:0000256" key="1">
    <source>
        <dbReference type="ARBA" id="ARBA00007953"/>
    </source>
</evidence>
<dbReference type="FunFam" id="3.30.2350.20:FF:000009">
    <property type="entry name" value="Pseudouridine synthase TruD/Pus7, putative"/>
    <property type="match status" value="1"/>
</dbReference>
<name>A0A1L9SF63_9EURO</name>
<evidence type="ECO:0000313" key="5">
    <source>
        <dbReference type="EMBL" id="OJJ45778.1"/>
    </source>
</evidence>
<dbReference type="OrthoDB" id="447290at2759"/>
<dbReference type="NCBIfam" id="TIGR00094">
    <property type="entry name" value="tRNA_TruD_broad"/>
    <property type="match status" value="1"/>
</dbReference>
<accession>A0A1L9SF63</accession>
<evidence type="ECO:0000256" key="2">
    <source>
        <dbReference type="ARBA" id="ARBA00023235"/>
    </source>
</evidence>
<dbReference type="GO" id="GO:0001522">
    <property type="term" value="P:pseudouridine synthesis"/>
    <property type="evidence" value="ECO:0007669"/>
    <property type="project" value="InterPro"/>
</dbReference>
<dbReference type="SUPFAM" id="SSF55120">
    <property type="entry name" value="Pseudouridine synthase"/>
    <property type="match status" value="1"/>
</dbReference>
<dbReference type="GO" id="GO:0005634">
    <property type="term" value="C:nucleus"/>
    <property type="evidence" value="ECO:0007669"/>
    <property type="project" value="TreeGrafter"/>
</dbReference>
<dbReference type="STRING" id="1073090.A0A1L9SF63"/>
<dbReference type="RefSeq" id="XP_022580288.1">
    <property type="nucleotide sequence ID" value="XM_022724930.1"/>
</dbReference>
<dbReference type="PANTHER" id="PTHR13326:SF21">
    <property type="entry name" value="PSEUDOURIDYLATE SYNTHASE PUS7L"/>
    <property type="match status" value="1"/>
</dbReference>
<dbReference type="EMBL" id="KV878344">
    <property type="protein sequence ID" value="OJJ45778.1"/>
    <property type="molecule type" value="Genomic_DNA"/>
</dbReference>
<feature type="region of interest" description="Disordered" evidence="3">
    <location>
        <begin position="467"/>
        <end position="491"/>
    </location>
</feature>
<evidence type="ECO:0000259" key="4">
    <source>
        <dbReference type="PROSITE" id="PS50984"/>
    </source>
</evidence>
<evidence type="ECO:0000256" key="3">
    <source>
        <dbReference type="SAM" id="MobiDB-lite"/>
    </source>
</evidence>
<dbReference type="AlphaFoldDB" id="A0A1L9SF63"/>
<dbReference type="InterPro" id="IPR018744">
    <property type="entry name" value="DUF2293"/>
</dbReference>
<feature type="compositionally biased region" description="Basic and acidic residues" evidence="3">
    <location>
        <begin position="357"/>
        <end position="376"/>
    </location>
</feature>
<dbReference type="GO" id="GO:0003723">
    <property type="term" value="F:RNA binding"/>
    <property type="evidence" value="ECO:0007669"/>
    <property type="project" value="InterPro"/>
</dbReference>
<dbReference type="Gene3D" id="3.30.2350.20">
    <property type="entry name" value="TruD, catalytic domain"/>
    <property type="match status" value="2"/>
</dbReference>
<protein>
    <recommendedName>
        <fullName evidence="4">TRUD domain-containing protein</fullName>
    </recommendedName>
</protein>
<dbReference type="VEuPathDB" id="FungiDB:ASPZODRAFT_143660"/>
<feature type="domain" description="TRUD" evidence="4">
    <location>
        <begin position="630"/>
        <end position="899"/>
    </location>
</feature>
<comment type="similarity">
    <text evidence="1">Belongs to the pseudouridine synthase TruD family.</text>
</comment>
<dbReference type="InterPro" id="IPR011760">
    <property type="entry name" value="PsdUridine_synth_TruD_insert"/>
</dbReference>
<dbReference type="InterPro" id="IPR042214">
    <property type="entry name" value="TruD_catalytic"/>
</dbReference>
<keyword evidence="6" id="KW-1185">Reference proteome</keyword>
<organism evidence="5 6">
    <name type="scientific">Penicilliopsis zonata CBS 506.65</name>
    <dbReference type="NCBI Taxonomy" id="1073090"/>
    <lineage>
        <taxon>Eukaryota</taxon>
        <taxon>Fungi</taxon>
        <taxon>Dikarya</taxon>
        <taxon>Ascomycota</taxon>
        <taxon>Pezizomycotina</taxon>
        <taxon>Eurotiomycetes</taxon>
        <taxon>Eurotiomycetidae</taxon>
        <taxon>Eurotiales</taxon>
        <taxon>Aspergillaceae</taxon>
        <taxon>Penicilliopsis</taxon>
    </lineage>
</organism>
<reference evidence="6" key="1">
    <citation type="journal article" date="2017" name="Genome Biol.">
        <title>Comparative genomics reveals high biological diversity and specific adaptations in the industrially and medically important fungal genus Aspergillus.</title>
        <authorList>
            <person name="de Vries R.P."/>
            <person name="Riley R."/>
            <person name="Wiebenga A."/>
            <person name="Aguilar-Osorio G."/>
            <person name="Amillis S."/>
            <person name="Uchima C.A."/>
            <person name="Anderluh G."/>
            <person name="Asadollahi M."/>
            <person name="Askin M."/>
            <person name="Barry K."/>
            <person name="Battaglia E."/>
            <person name="Bayram O."/>
            <person name="Benocci T."/>
            <person name="Braus-Stromeyer S.A."/>
            <person name="Caldana C."/>
            <person name="Canovas D."/>
            <person name="Cerqueira G.C."/>
            <person name="Chen F."/>
            <person name="Chen W."/>
            <person name="Choi C."/>
            <person name="Clum A."/>
            <person name="Dos Santos R.A."/>
            <person name="Damasio A.R."/>
            <person name="Diallinas G."/>
            <person name="Emri T."/>
            <person name="Fekete E."/>
            <person name="Flipphi M."/>
            <person name="Freyberg S."/>
            <person name="Gallo A."/>
            <person name="Gournas C."/>
            <person name="Habgood R."/>
            <person name="Hainaut M."/>
            <person name="Harispe M.L."/>
            <person name="Henrissat B."/>
            <person name="Hilden K.S."/>
            <person name="Hope R."/>
            <person name="Hossain A."/>
            <person name="Karabika E."/>
            <person name="Karaffa L."/>
            <person name="Karanyi Z."/>
            <person name="Krasevec N."/>
            <person name="Kuo A."/>
            <person name="Kusch H."/>
            <person name="LaButti K."/>
            <person name="Lagendijk E.L."/>
            <person name="Lapidus A."/>
            <person name="Levasseur A."/>
            <person name="Lindquist E."/>
            <person name="Lipzen A."/>
            <person name="Logrieco A.F."/>
            <person name="MacCabe A."/>
            <person name="Maekelae M.R."/>
            <person name="Malavazi I."/>
            <person name="Melin P."/>
            <person name="Meyer V."/>
            <person name="Mielnichuk N."/>
            <person name="Miskei M."/>
            <person name="Molnar A.P."/>
            <person name="Mule G."/>
            <person name="Ngan C.Y."/>
            <person name="Orejas M."/>
            <person name="Orosz E."/>
            <person name="Ouedraogo J.P."/>
            <person name="Overkamp K.M."/>
            <person name="Park H.-S."/>
            <person name="Perrone G."/>
            <person name="Piumi F."/>
            <person name="Punt P.J."/>
            <person name="Ram A.F."/>
            <person name="Ramon A."/>
            <person name="Rauscher S."/>
            <person name="Record E."/>
            <person name="Riano-Pachon D.M."/>
            <person name="Robert V."/>
            <person name="Roehrig J."/>
            <person name="Ruller R."/>
            <person name="Salamov A."/>
            <person name="Salih N.S."/>
            <person name="Samson R.A."/>
            <person name="Sandor E."/>
            <person name="Sanguinetti M."/>
            <person name="Schuetze T."/>
            <person name="Sepcic K."/>
            <person name="Shelest E."/>
            <person name="Sherlock G."/>
            <person name="Sophianopoulou V."/>
            <person name="Squina F.M."/>
            <person name="Sun H."/>
            <person name="Susca A."/>
            <person name="Todd R.B."/>
            <person name="Tsang A."/>
            <person name="Unkles S.E."/>
            <person name="van de Wiele N."/>
            <person name="van Rossen-Uffink D."/>
            <person name="Oliveira J.V."/>
            <person name="Vesth T.C."/>
            <person name="Visser J."/>
            <person name="Yu J.-H."/>
            <person name="Zhou M."/>
            <person name="Andersen M.R."/>
            <person name="Archer D.B."/>
            <person name="Baker S.E."/>
            <person name="Benoit I."/>
            <person name="Brakhage A.A."/>
            <person name="Braus G.H."/>
            <person name="Fischer R."/>
            <person name="Frisvad J.C."/>
            <person name="Goldman G.H."/>
            <person name="Houbraken J."/>
            <person name="Oakley B."/>
            <person name="Pocsi I."/>
            <person name="Scazzocchio C."/>
            <person name="Seiboth B."/>
            <person name="vanKuyk P.A."/>
            <person name="Wortman J."/>
            <person name="Dyer P.S."/>
            <person name="Grigoriev I.V."/>
        </authorList>
    </citation>
    <scope>NUCLEOTIDE SEQUENCE [LARGE SCALE GENOMIC DNA]</scope>
    <source>
        <strain evidence="6">CBS 506.65</strain>
    </source>
</reference>
<dbReference type="Proteomes" id="UP000184188">
    <property type="component" value="Unassembled WGS sequence"/>
</dbReference>
<feature type="compositionally biased region" description="Polar residues" evidence="3">
    <location>
        <begin position="329"/>
        <end position="354"/>
    </location>
</feature>
<dbReference type="PROSITE" id="PS50984">
    <property type="entry name" value="TRUD"/>
    <property type="match status" value="1"/>
</dbReference>
<feature type="region of interest" description="Disordered" evidence="3">
    <location>
        <begin position="329"/>
        <end position="376"/>
    </location>
</feature>
<keyword evidence="2" id="KW-0413">Isomerase</keyword>
<proteinExistence type="inferred from homology"/>
<sequence>MTMSRIARKKKHPRRSPILKSLNLKTKPSTKWRKPVPLPPSTEPLEENCYTTSPLINGYIFVRKGDVYITRHCRSRTKQSGRTVYVVYTTQGKALGLRVPKEIYSSVLASAEETSSSRAAAVQLRDERDRQRAAELLTQLFPRMPSSSLTEIVEHAFLKGSGRVGRSTTTSEERKAVLAVEAHIRHMHTGYEALLKSGMERAQARKDVWEAVKTVKRLWMGEEGGDQMKLSRQLLKNRHTTGLIHSMDSTGESPRKRLKTDNVVDNDVVLETPPEAKVEEDSQARREAEVGITQFVSAEAVGFSGILKKRYTDFLVNEISLSGEVLHLKNTQTPNSGSKENSTKDQASAETQLVEQPKLETKLEEAAKPAEPEKNEEVEEFKLSDDDRALFDSSFGAEKTDKIIALYQRARENAKTRPGELGRVVTSVLSDRDLRTKIHQTIRRAFSSQLESSTDAEGVMVISVAANRNQRNGQKRGDGGAAGNAPRERTNRVNWDELGGQYLHFTLYKENKDTMEAISFIARQLRMNPKSFSFAGTKDRRAVTVQRACVHRLQIDRLAKLNPILRNAALGDFAHSPNKLELGDLHGNEFVITLRDCEITGVDLGGDLAAAITRAKEIVGTALRNLRERGYFNYYGLQRFGTFTTTTDAVGVKMLQGNFQAACEAILEFSPHVLAAAQNPAETTTALISSDSKARAEAIHLFNTTGRINEALDKLPRKFAAEACLIRHLGRHRHDYLTALQTIPRNLRLMYVHAYQSLVWNHAAGERWRLYGDRVVEGDLVIINNDDTNNDHGKDNVATDADGEVIITPQAHDSARPADDLFTRARPLTAAEAASGKYSIFDIVLPLPGFDVEYPANAVKEFYQSFMGSERGGGLDPFDMRRKWRDVSLSGGYRALLSRPGAEYSFDVRSYTRDDEQFVSTDMDQLKLASTTTTDDSATTAAAADSNPKLAVILKFQLGSSQYATMALRELMKGGIKAYAPDFGGR</sequence>
<dbReference type="CDD" id="cd02576">
    <property type="entry name" value="PseudoU_synth_ScPUS7"/>
    <property type="match status" value="1"/>
</dbReference>
<dbReference type="Pfam" id="PF10056">
    <property type="entry name" value="DUF2293"/>
    <property type="match status" value="1"/>
</dbReference>
<dbReference type="PANTHER" id="PTHR13326">
    <property type="entry name" value="TRNA PSEUDOURIDINE SYNTHASE D"/>
    <property type="match status" value="1"/>
</dbReference>